<evidence type="ECO:0000256" key="2">
    <source>
        <dbReference type="ARBA" id="ARBA00022692"/>
    </source>
</evidence>
<dbReference type="AlphaFoldDB" id="A0AAV2JAL5"/>
<evidence type="ECO:0000256" key="5">
    <source>
        <dbReference type="ARBA" id="ARBA00022989"/>
    </source>
</evidence>
<dbReference type="GO" id="GO:0007156">
    <property type="term" value="P:homophilic cell adhesion via plasma membrane adhesion molecules"/>
    <property type="evidence" value="ECO:0007669"/>
    <property type="project" value="TreeGrafter"/>
</dbReference>
<evidence type="ECO:0000313" key="12">
    <source>
        <dbReference type="Proteomes" id="UP001497482"/>
    </source>
</evidence>
<keyword evidence="4" id="KW-0677">Repeat</keyword>
<keyword evidence="7" id="KW-1015">Disulfide bond</keyword>
<accession>A0AAV2JAL5</accession>
<dbReference type="SUPFAM" id="SSF48726">
    <property type="entry name" value="Immunoglobulin"/>
    <property type="match status" value="2"/>
</dbReference>
<dbReference type="Gene3D" id="2.60.40.10">
    <property type="entry name" value="Immunoglobulins"/>
    <property type="match status" value="2"/>
</dbReference>
<dbReference type="PANTHER" id="PTHR10075">
    <property type="entry name" value="BASIGIN RELATED"/>
    <property type="match status" value="1"/>
</dbReference>
<dbReference type="Proteomes" id="UP001497482">
    <property type="component" value="Chromosome 10"/>
</dbReference>
<dbReference type="InterPro" id="IPR007110">
    <property type="entry name" value="Ig-like_dom"/>
</dbReference>
<dbReference type="PROSITE" id="PS50835">
    <property type="entry name" value="IG_LIKE"/>
    <property type="match status" value="2"/>
</dbReference>
<dbReference type="SMART" id="SM00408">
    <property type="entry name" value="IGc2"/>
    <property type="match status" value="2"/>
</dbReference>
<evidence type="ECO:0000256" key="7">
    <source>
        <dbReference type="ARBA" id="ARBA00023157"/>
    </source>
</evidence>
<evidence type="ECO:0000256" key="4">
    <source>
        <dbReference type="ARBA" id="ARBA00022737"/>
    </source>
</evidence>
<dbReference type="PANTHER" id="PTHR10075:SF37">
    <property type="entry name" value="ROUNDABOUT HOMOLOG 3"/>
    <property type="match status" value="1"/>
</dbReference>
<evidence type="ECO:0000259" key="10">
    <source>
        <dbReference type="PROSITE" id="PS50835"/>
    </source>
</evidence>
<evidence type="ECO:0000256" key="3">
    <source>
        <dbReference type="ARBA" id="ARBA00022729"/>
    </source>
</evidence>
<keyword evidence="5" id="KW-1133">Transmembrane helix</keyword>
<organism evidence="11 12">
    <name type="scientific">Knipowitschia caucasica</name>
    <name type="common">Caucasian dwarf goby</name>
    <name type="synonym">Pomatoschistus caucasicus</name>
    <dbReference type="NCBI Taxonomy" id="637954"/>
    <lineage>
        <taxon>Eukaryota</taxon>
        <taxon>Metazoa</taxon>
        <taxon>Chordata</taxon>
        <taxon>Craniata</taxon>
        <taxon>Vertebrata</taxon>
        <taxon>Euteleostomi</taxon>
        <taxon>Actinopterygii</taxon>
        <taxon>Neopterygii</taxon>
        <taxon>Teleostei</taxon>
        <taxon>Neoteleostei</taxon>
        <taxon>Acanthomorphata</taxon>
        <taxon>Gobiaria</taxon>
        <taxon>Gobiiformes</taxon>
        <taxon>Gobioidei</taxon>
        <taxon>Gobiidae</taxon>
        <taxon>Gobiinae</taxon>
        <taxon>Knipowitschia</taxon>
    </lineage>
</organism>
<dbReference type="GO" id="GO:0005886">
    <property type="term" value="C:plasma membrane"/>
    <property type="evidence" value="ECO:0007669"/>
    <property type="project" value="TreeGrafter"/>
</dbReference>
<comment type="subcellular location">
    <subcellularLocation>
        <location evidence="1">Membrane</location>
        <topology evidence="1">Single-pass membrane protein</topology>
    </subcellularLocation>
</comment>
<feature type="domain" description="Ig-like" evidence="10">
    <location>
        <begin position="16"/>
        <end position="111"/>
    </location>
</feature>
<proteinExistence type="predicted"/>
<dbReference type="InterPro" id="IPR003598">
    <property type="entry name" value="Ig_sub2"/>
</dbReference>
<evidence type="ECO:0000256" key="1">
    <source>
        <dbReference type="ARBA" id="ARBA00004167"/>
    </source>
</evidence>
<dbReference type="InterPro" id="IPR013098">
    <property type="entry name" value="Ig_I-set"/>
</dbReference>
<evidence type="ECO:0000256" key="9">
    <source>
        <dbReference type="SAM" id="SignalP"/>
    </source>
</evidence>
<evidence type="ECO:0000313" key="11">
    <source>
        <dbReference type="EMBL" id="CAL1572194.1"/>
    </source>
</evidence>
<dbReference type="GO" id="GO:0070593">
    <property type="term" value="P:dendrite self-avoidance"/>
    <property type="evidence" value="ECO:0007669"/>
    <property type="project" value="TreeGrafter"/>
</dbReference>
<protein>
    <recommendedName>
        <fullName evidence="10">Ig-like domain-containing protein</fullName>
    </recommendedName>
</protein>
<dbReference type="InterPro" id="IPR013106">
    <property type="entry name" value="Ig_V-set"/>
</dbReference>
<keyword evidence="8" id="KW-0393">Immunoglobulin domain</keyword>
<dbReference type="FunFam" id="2.60.40.10:FF:000008">
    <property type="entry name" value="roundabout homolog 2 isoform X2"/>
    <property type="match status" value="1"/>
</dbReference>
<dbReference type="EMBL" id="OZ035832">
    <property type="protein sequence ID" value="CAL1572194.1"/>
    <property type="molecule type" value="Genomic_DNA"/>
</dbReference>
<feature type="domain" description="Ig-like" evidence="10">
    <location>
        <begin position="120"/>
        <end position="228"/>
    </location>
</feature>
<keyword evidence="6" id="KW-0472">Membrane</keyword>
<feature type="signal peptide" evidence="9">
    <location>
        <begin position="1"/>
        <end position="19"/>
    </location>
</feature>
<feature type="chain" id="PRO_5043640416" description="Ig-like domain-containing protein" evidence="9">
    <location>
        <begin position="20"/>
        <end position="230"/>
    </location>
</feature>
<dbReference type="SMART" id="SM00409">
    <property type="entry name" value="IG"/>
    <property type="match status" value="2"/>
</dbReference>
<keyword evidence="12" id="KW-1185">Reference proteome</keyword>
<dbReference type="GO" id="GO:0030424">
    <property type="term" value="C:axon"/>
    <property type="evidence" value="ECO:0007669"/>
    <property type="project" value="TreeGrafter"/>
</dbReference>
<dbReference type="InterPro" id="IPR036179">
    <property type="entry name" value="Ig-like_dom_sf"/>
</dbReference>
<dbReference type="GO" id="GO:0098632">
    <property type="term" value="F:cell-cell adhesion mediator activity"/>
    <property type="evidence" value="ECO:0007669"/>
    <property type="project" value="TreeGrafter"/>
</dbReference>
<sequence length="230" mass="25154">MLLLSFVLFSVVSVPPAFVVRPRNQVVGVGRTVTFQCEASGNPQPAIFWQREGSQNLLFSYHPPQPSSRFSVSQTGDLTITDAERSDVGFYSCQALNIAGSVITKALLEVTDVVSDRPPPVIRQGPLNQSVAVDGTVVLSCQASGTPTPTILWRRDGALVSTHDSRVKQLDTGALQIRYAKHRLKPTSEQPECLRRLRSNCSSQIFQMLIQPNSSKVCDVLMEAVAMTLI</sequence>
<reference evidence="11 12" key="1">
    <citation type="submission" date="2024-04" db="EMBL/GenBank/DDBJ databases">
        <authorList>
            <person name="Waldvogel A.-M."/>
            <person name="Schoenle A."/>
        </authorList>
    </citation>
    <scope>NUCLEOTIDE SEQUENCE [LARGE SCALE GENOMIC DNA]</scope>
</reference>
<keyword evidence="3 9" id="KW-0732">Signal</keyword>
<evidence type="ECO:0000256" key="8">
    <source>
        <dbReference type="ARBA" id="ARBA00023319"/>
    </source>
</evidence>
<dbReference type="InterPro" id="IPR013783">
    <property type="entry name" value="Ig-like_fold"/>
</dbReference>
<dbReference type="GO" id="GO:0007411">
    <property type="term" value="P:axon guidance"/>
    <property type="evidence" value="ECO:0007669"/>
    <property type="project" value="TreeGrafter"/>
</dbReference>
<dbReference type="SMART" id="SM00406">
    <property type="entry name" value="IGv"/>
    <property type="match status" value="1"/>
</dbReference>
<evidence type="ECO:0000256" key="6">
    <source>
        <dbReference type="ARBA" id="ARBA00023136"/>
    </source>
</evidence>
<name>A0AAV2JAL5_KNICA</name>
<dbReference type="Pfam" id="PF13927">
    <property type="entry name" value="Ig_3"/>
    <property type="match status" value="1"/>
</dbReference>
<keyword evidence="2" id="KW-0812">Transmembrane</keyword>
<dbReference type="InterPro" id="IPR003599">
    <property type="entry name" value="Ig_sub"/>
</dbReference>
<gene>
    <name evidence="11" type="ORF">KC01_LOCUS4237</name>
</gene>
<dbReference type="Pfam" id="PF07679">
    <property type="entry name" value="I-set"/>
    <property type="match status" value="1"/>
</dbReference>